<evidence type="ECO:0000313" key="10">
    <source>
        <dbReference type="Proteomes" id="UP000318878"/>
    </source>
</evidence>
<dbReference type="InterPro" id="IPR035874">
    <property type="entry name" value="IDS"/>
</dbReference>
<evidence type="ECO:0000259" key="8">
    <source>
        <dbReference type="Pfam" id="PF00884"/>
    </source>
</evidence>
<dbReference type="EC" id="3.1.6.6" evidence="9"/>
<dbReference type="PANTHER" id="PTHR45953:SF1">
    <property type="entry name" value="IDURONATE 2-SULFATASE"/>
    <property type="match status" value="1"/>
</dbReference>
<evidence type="ECO:0000256" key="3">
    <source>
        <dbReference type="ARBA" id="ARBA00022723"/>
    </source>
</evidence>
<keyword evidence="6" id="KW-0106">Calcium</keyword>
<proteinExistence type="inferred from homology"/>
<feature type="signal peptide" evidence="7">
    <location>
        <begin position="1"/>
        <end position="21"/>
    </location>
</feature>
<feature type="domain" description="Sulfatase N-terminal" evidence="8">
    <location>
        <begin position="25"/>
        <end position="357"/>
    </location>
</feature>
<reference evidence="9 10" key="1">
    <citation type="submission" date="2019-02" db="EMBL/GenBank/DDBJ databases">
        <title>Deep-cultivation of Planctomycetes and their phenomic and genomic characterization uncovers novel biology.</title>
        <authorList>
            <person name="Wiegand S."/>
            <person name="Jogler M."/>
            <person name="Boedeker C."/>
            <person name="Pinto D."/>
            <person name="Vollmers J."/>
            <person name="Rivas-Marin E."/>
            <person name="Kohn T."/>
            <person name="Peeters S.H."/>
            <person name="Heuer A."/>
            <person name="Rast P."/>
            <person name="Oberbeckmann S."/>
            <person name="Bunk B."/>
            <person name="Jeske O."/>
            <person name="Meyerdierks A."/>
            <person name="Storesund J.E."/>
            <person name="Kallscheuer N."/>
            <person name="Luecker S."/>
            <person name="Lage O.M."/>
            <person name="Pohl T."/>
            <person name="Merkel B.J."/>
            <person name="Hornburger P."/>
            <person name="Mueller R.-W."/>
            <person name="Bruemmer F."/>
            <person name="Labrenz M."/>
            <person name="Spormann A.M."/>
            <person name="Op Den Camp H."/>
            <person name="Overmann J."/>
            <person name="Amann R."/>
            <person name="Jetten M.S.M."/>
            <person name="Mascher T."/>
            <person name="Medema M.H."/>
            <person name="Devos D.P."/>
            <person name="Kaster A.-K."/>
            <person name="Ovreas L."/>
            <person name="Rohde M."/>
            <person name="Galperin M.Y."/>
            <person name="Jogler C."/>
        </authorList>
    </citation>
    <scope>NUCLEOTIDE SEQUENCE [LARGE SCALE GENOMIC DNA]</scope>
    <source>
        <strain evidence="9 10">Enr8</strain>
    </source>
</reference>
<evidence type="ECO:0000256" key="5">
    <source>
        <dbReference type="ARBA" id="ARBA00022801"/>
    </source>
</evidence>
<comment type="similarity">
    <text evidence="2">Belongs to the sulfatase family.</text>
</comment>
<evidence type="ECO:0000256" key="1">
    <source>
        <dbReference type="ARBA" id="ARBA00001913"/>
    </source>
</evidence>
<organism evidence="9 10">
    <name type="scientific">Blastopirellula retiformator</name>
    <dbReference type="NCBI Taxonomy" id="2527970"/>
    <lineage>
        <taxon>Bacteria</taxon>
        <taxon>Pseudomonadati</taxon>
        <taxon>Planctomycetota</taxon>
        <taxon>Planctomycetia</taxon>
        <taxon>Pirellulales</taxon>
        <taxon>Pirellulaceae</taxon>
        <taxon>Blastopirellula</taxon>
    </lineage>
</organism>
<dbReference type="GO" id="GO:0046872">
    <property type="term" value="F:metal ion binding"/>
    <property type="evidence" value="ECO:0007669"/>
    <property type="project" value="UniProtKB-KW"/>
</dbReference>
<dbReference type="Proteomes" id="UP000318878">
    <property type="component" value="Unassembled WGS sequence"/>
</dbReference>
<evidence type="ECO:0000256" key="4">
    <source>
        <dbReference type="ARBA" id="ARBA00022729"/>
    </source>
</evidence>
<keyword evidence="3" id="KW-0479">Metal-binding</keyword>
<gene>
    <name evidence="9" type="primary">betC_3</name>
    <name evidence="9" type="ORF">Enr8_25260</name>
</gene>
<keyword evidence="5 9" id="KW-0378">Hydrolase</keyword>
<dbReference type="GO" id="GO:0004423">
    <property type="term" value="F:iduronate-2-sulfatase activity"/>
    <property type="evidence" value="ECO:0007669"/>
    <property type="project" value="InterPro"/>
</dbReference>
<dbReference type="EMBL" id="SJPF01000003">
    <property type="protein sequence ID" value="TWT32720.1"/>
    <property type="molecule type" value="Genomic_DNA"/>
</dbReference>
<feature type="chain" id="PRO_5022906956" evidence="7">
    <location>
        <begin position="22"/>
        <end position="556"/>
    </location>
</feature>
<name>A0A5C5V3V4_9BACT</name>
<dbReference type="SUPFAM" id="SSF53649">
    <property type="entry name" value="Alkaline phosphatase-like"/>
    <property type="match status" value="1"/>
</dbReference>
<dbReference type="InterPro" id="IPR017850">
    <property type="entry name" value="Alkaline_phosphatase_core_sf"/>
</dbReference>
<dbReference type="Gene3D" id="3.40.720.10">
    <property type="entry name" value="Alkaline Phosphatase, subunit A"/>
    <property type="match status" value="1"/>
</dbReference>
<dbReference type="CDD" id="cd16030">
    <property type="entry name" value="iduronate-2-sulfatase"/>
    <property type="match status" value="1"/>
</dbReference>
<evidence type="ECO:0000313" key="9">
    <source>
        <dbReference type="EMBL" id="TWT32720.1"/>
    </source>
</evidence>
<dbReference type="GO" id="GO:0005737">
    <property type="term" value="C:cytoplasm"/>
    <property type="evidence" value="ECO:0007669"/>
    <property type="project" value="TreeGrafter"/>
</dbReference>
<protein>
    <submittedName>
        <fullName evidence="9">Choline-sulfatase</fullName>
        <ecNumber evidence="9">3.1.6.6</ecNumber>
    </submittedName>
</protein>
<dbReference type="PANTHER" id="PTHR45953">
    <property type="entry name" value="IDURONATE 2-SULFATASE"/>
    <property type="match status" value="1"/>
</dbReference>
<accession>A0A5C5V3V4</accession>
<dbReference type="Pfam" id="PF00884">
    <property type="entry name" value="Sulfatase"/>
    <property type="match status" value="1"/>
</dbReference>
<evidence type="ECO:0000256" key="2">
    <source>
        <dbReference type="ARBA" id="ARBA00008779"/>
    </source>
</evidence>
<dbReference type="AlphaFoldDB" id="A0A5C5V3V4"/>
<evidence type="ECO:0000256" key="7">
    <source>
        <dbReference type="SAM" id="SignalP"/>
    </source>
</evidence>
<evidence type="ECO:0000256" key="6">
    <source>
        <dbReference type="ARBA" id="ARBA00022837"/>
    </source>
</evidence>
<dbReference type="RefSeq" id="WP_146431974.1">
    <property type="nucleotide sequence ID" value="NZ_SJPF01000003.1"/>
</dbReference>
<dbReference type="InterPro" id="IPR000917">
    <property type="entry name" value="Sulfatase_N"/>
</dbReference>
<comment type="cofactor">
    <cofactor evidence="1">
        <name>Ca(2+)</name>
        <dbReference type="ChEBI" id="CHEBI:29108"/>
    </cofactor>
</comment>
<dbReference type="OrthoDB" id="236884at2"/>
<keyword evidence="4 7" id="KW-0732">Signal</keyword>
<sequence length="556" mass="61462" precursor="true">MLRLFVFAIALSPWLASLAIAADKPNVLFVAVDDLNDWVHCLGGHPQTRSPNVDALAAKGVLFERAYCSAPACNPSRASLLTGIPPSTSGVYHNDQPWRPALPDAVTLPQFFQASGYEVIGCGKLFHGSYREETGFDQYRKQMGDPKPKNLPLNGIPKTSHFDWGPVNAQDAEMSDYQMVDFAIKQLQQKHDKPLFLACGIYRPHLPWYVPQEYFDHFPLDQIQLPEIKEDDLADVPQAGVKIARPDGDHRKVTSTDNYAKAVQGYLASIEFADAQIGRLIAALEASEYADNTIIVLWGDHGWHLGEKQHWRKFALWEEATRVPLLVVAPGVTQPQQRCGRTVTLLDIYPTLAELCGLTPPAAVEGKSLVPLLSDPAAAWDRPAVTTHGRNNHAVRDERWRYIRYADGSEELYDHLEDPQEWTNVADQPENAAVKKRLAQWAPTTNAEDAEREKSATAKGRKPITIEGTVIVNGAPVAGLEVAIYGRGGKVKARGVTDAKGKYVLQEENGGLPEGEFRLTIRGGNLPPKYAELSKSVLKVAVCRGANWLDFQLLSQ</sequence>
<keyword evidence="10" id="KW-1185">Reference proteome</keyword>
<dbReference type="GO" id="GO:0047753">
    <property type="term" value="F:choline-sulfatase activity"/>
    <property type="evidence" value="ECO:0007669"/>
    <property type="project" value="UniProtKB-EC"/>
</dbReference>
<comment type="caution">
    <text evidence="9">The sequence shown here is derived from an EMBL/GenBank/DDBJ whole genome shotgun (WGS) entry which is preliminary data.</text>
</comment>
<dbReference type="SUPFAM" id="SSF49478">
    <property type="entry name" value="Cna protein B-type domain"/>
    <property type="match status" value="1"/>
</dbReference>